<name>A0A3A5JPP3_9ENTR</name>
<dbReference type="InterPro" id="IPR031484">
    <property type="entry name" value="CBP_BcsO"/>
</dbReference>
<dbReference type="EMBL" id="QZWH01000026">
    <property type="protein sequence ID" value="RJT22266.1"/>
    <property type="molecule type" value="Genomic_DNA"/>
</dbReference>
<dbReference type="Proteomes" id="UP000276295">
    <property type="component" value="Unassembled WGS sequence"/>
</dbReference>
<sequence length="204" mass="21716">MSVAMKNYDDLQRFKDKTRTGAIEFKDMSAQNKQSDTSNWAIIKQLMNTEDDGSVLSHAGSIAVPAPQAAKADEFDASHFRPLAAQPVSNAASQGSILNSLNSALPAAKTATLPTEPAQHSTATLFEQLAPAVEPAQPVPEPIPEPLKDTVKPAAVFAPQAPAPLANEPVRFDKLFAAKGNTARSHPAKDLPLQPLLEMIASCR</sequence>
<organism evidence="1 2">
    <name type="scientific">Buttiauxella izardii</name>
    <dbReference type="NCBI Taxonomy" id="82991"/>
    <lineage>
        <taxon>Bacteria</taxon>
        <taxon>Pseudomonadati</taxon>
        <taxon>Pseudomonadota</taxon>
        <taxon>Gammaproteobacteria</taxon>
        <taxon>Enterobacterales</taxon>
        <taxon>Enterobacteriaceae</taxon>
        <taxon>Buttiauxella</taxon>
    </lineage>
</organism>
<dbReference type="OrthoDB" id="6434633at2"/>
<accession>A0A3A5JPP3</accession>
<proteinExistence type="predicted"/>
<reference evidence="1 2" key="1">
    <citation type="submission" date="2018-09" db="EMBL/GenBank/DDBJ databases">
        <title>Draft genome sequence of Buttiauxella izardii CCUG 35510T.</title>
        <authorList>
            <person name="Salva-Serra F."/>
            <person name="Marathe N."/>
            <person name="Moore E."/>
            <person name="Stadler-Svensson L."/>
            <person name="Engstrom-Jakobsson H."/>
        </authorList>
    </citation>
    <scope>NUCLEOTIDE SEQUENCE [LARGE SCALE GENOMIC DNA]</scope>
    <source>
        <strain evidence="1 2">CCUG 35510</strain>
    </source>
</reference>
<comment type="caution">
    <text evidence="1">The sequence shown here is derived from an EMBL/GenBank/DDBJ whole genome shotgun (WGS) entry which is preliminary data.</text>
</comment>
<evidence type="ECO:0000313" key="2">
    <source>
        <dbReference type="Proteomes" id="UP000276295"/>
    </source>
</evidence>
<keyword evidence="2" id="KW-1185">Reference proteome</keyword>
<protein>
    <submittedName>
        <fullName evidence="1">Cellulose biosynthesis protein BcsO</fullName>
    </submittedName>
</protein>
<dbReference type="AlphaFoldDB" id="A0A3A5JPP3"/>
<dbReference type="Pfam" id="PF17037">
    <property type="entry name" value="CBP_BcsO"/>
    <property type="match status" value="1"/>
</dbReference>
<evidence type="ECO:0000313" key="1">
    <source>
        <dbReference type="EMBL" id="RJT22266.1"/>
    </source>
</evidence>
<gene>
    <name evidence="1" type="primary">bcsO</name>
    <name evidence="1" type="ORF">D6029_12450</name>
</gene>